<keyword evidence="3" id="KW-1185">Reference proteome</keyword>
<reference evidence="2" key="1">
    <citation type="submission" date="2020-05" db="EMBL/GenBank/DDBJ databases">
        <title>Mycena genomes resolve the evolution of fungal bioluminescence.</title>
        <authorList>
            <person name="Tsai I.J."/>
        </authorList>
    </citation>
    <scope>NUCLEOTIDE SEQUENCE</scope>
    <source>
        <strain evidence="2">CCC161011</strain>
    </source>
</reference>
<dbReference type="InterPro" id="IPR008271">
    <property type="entry name" value="Ser/Thr_kinase_AS"/>
</dbReference>
<dbReference type="GO" id="GO:0005524">
    <property type="term" value="F:ATP binding"/>
    <property type="evidence" value="ECO:0007669"/>
    <property type="project" value="InterPro"/>
</dbReference>
<comment type="caution">
    <text evidence="2">The sequence shown here is derived from an EMBL/GenBank/DDBJ whole genome shotgun (WGS) entry which is preliminary data.</text>
</comment>
<proteinExistence type="predicted"/>
<dbReference type="EMBL" id="JACAZI010000005">
    <property type="protein sequence ID" value="KAF7360477.1"/>
    <property type="molecule type" value="Genomic_DNA"/>
</dbReference>
<keyword evidence="2" id="KW-0418">Kinase</keyword>
<dbReference type="SUPFAM" id="SSF56112">
    <property type="entry name" value="Protein kinase-like (PK-like)"/>
    <property type="match status" value="1"/>
</dbReference>
<feature type="domain" description="Protein kinase" evidence="1">
    <location>
        <begin position="141"/>
        <end position="403"/>
    </location>
</feature>
<evidence type="ECO:0000313" key="2">
    <source>
        <dbReference type="EMBL" id="KAF7360477.1"/>
    </source>
</evidence>
<sequence length="443" mass="50365">MASLLASSFNDLVVALKPLFERRQRGGSRDMEEAGAWDEKHDVGDTVAPGRPYAVRQRDYEKSRDICEWLDNLFHREKEWYTKFLACRGGSAQRLVDLLQDLLDYNPNISTTRRRRLSKALIRLSCDSKLHPRCLTLPNLDNGGQAVAGGSFGDIYRGFLGGQCVAVKMMRLFQQSDIDALLKEFAREALIWRQLCHPNVLPLFGLYYCHGRLCLVCPWMENGHIRAFSKKESPDTDILDIALGLEHLHDQGIVHGDLKGDNIYITHSGRACIADFGLSSIITSLSSIQFTNSFERNRGGTVRYQAPELLLGGHNDLRSDIYAFACVVYEVLTGRPPFPEFRTDGAVIQAVLNASRPSWPTSCPETTSLNGLWKLLQNCWQEQPEVRPTAIEIVERLMGHDILAKKKQSTPDWDNRFTARFRRHFLDQRPPTVDSRTGMHDFW</sequence>
<dbReference type="AlphaFoldDB" id="A0A8H7D5W3"/>
<dbReference type="OrthoDB" id="4062651at2759"/>
<organism evidence="2 3">
    <name type="scientific">Mycena venus</name>
    <dbReference type="NCBI Taxonomy" id="2733690"/>
    <lineage>
        <taxon>Eukaryota</taxon>
        <taxon>Fungi</taxon>
        <taxon>Dikarya</taxon>
        <taxon>Basidiomycota</taxon>
        <taxon>Agaricomycotina</taxon>
        <taxon>Agaricomycetes</taxon>
        <taxon>Agaricomycetidae</taxon>
        <taxon>Agaricales</taxon>
        <taxon>Marasmiineae</taxon>
        <taxon>Mycenaceae</taxon>
        <taxon>Mycena</taxon>
    </lineage>
</organism>
<keyword evidence="2" id="KW-0808">Transferase</keyword>
<dbReference type="PANTHER" id="PTHR44329">
    <property type="entry name" value="SERINE/THREONINE-PROTEIN KINASE TNNI3K-RELATED"/>
    <property type="match status" value="1"/>
</dbReference>
<dbReference type="InterPro" id="IPR011009">
    <property type="entry name" value="Kinase-like_dom_sf"/>
</dbReference>
<evidence type="ECO:0000259" key="1">
    <source>
        <dbReference type="PROSITE" id="PS50011"/>
    </source>
</evidence>
<dbReference type="PROSITE" id="PS50011">
    <property type="entry name" value="PROTEIN_KINASE_DOM"/>
    <property type="match status" value="1"/>
</dbReference>
<evidence type="ECO:0000313" key="3">
    <source>
        <dbReference type="Proteomes" id="UP000620124"/>
    </source>
</evidence>
<dbReference type="GO" id="GO:0004674">
    <property type="term" value="F:protein serine/threonine kinase activity"/>
    <property type="evidence" value="ECO:0007669"/>
    <property type="project" value="TreeGrafter"/>
</dbReference>
<name>A0A8H7D5W3_9AGAR</name>
<accession>A0A8H7D5W3</accession>
<gene>
    <name evidence="2" type="ORF">MVEN_00778300</name>
</gene>
<dbReference type="Proteomes" id="UP000620124">
    <property type="component" value="Unassembled WGS sequence"/>
</dbReference>
<protein>
    <submittedName>
        <fullName evidence="2">Protein kinase domain-containing protein</fullName>
    </submittedName>
</protein>
<dbReference type="Pfam" id="PF07714">
    <property type="entry name" value="PK_Tyr_Ser-Thr"/>
    <property type="match status" value="1"/>
</dbReference>
<dbReference type="InterPro" id="IPR000719">
    <property type="entry name" value="Prot_kinase_dom"/>
</dbReference>
<dbReference type="PROSITE" id="PS00108">
    <property type="entry name" value="PROTEIN_KINASE_ST"/>
    <property type="match status" value="1"/>
</dbReference>
<dbReference type="Gene3D" id="1.10.510.10">
    <property type="entry name" value="Transferase(Phosphotransferase) domain 1"/>
    <property type="match status" value="1"/>
</dbReference>
<dbReference type="InterPro" id="IPR051681">
    <property type="entry name" value="Ser/Thr_Kinases-Pseudokinases"/>
</dbReference>
<dbReference type="InterPro" id="IPR001245">
    <property type="entry name" value="Ser-Thr/Tyr_kinase_cat_dom"/>
</dbReference>
<dbReference type="SMART" id="SM00220">
    <property type="entry name" value="S_TKc"/>
    <property type="match status" value="1"/>
</dbReference>